<dbReference type="Pfam" id="PF00082">
    <property type="entry name" value="Peptidase_S8"/>
    <property type="match status" value="1"/>
</dbReference>
<dbReference type="InterPro" id="IPR008979">
    <property type="entry name" value="Galactose-bd-like_sf"/>
</dbReference>
<feature type="active site" description="Charge relay system" evidence="7 8">
    <location>
        <position position="84"/>
    </location>
</feature>
<accession>A0A1X6ZLP8</accession>
<dbReference type="GO" id="GO:0016485">
    <property type="term" value="P:protein processing"/>
    <property type="evidence" value="ECO:0007669"/>
    <property type="project" value="TreeGrafter"/>
</dbReference>
<dbReference type="InterPro" id="IPR001343">
    <property type="entry name" value="Hemolysn_Ca-bd"/>
</dbReference>
<dbReference type="Gene3D" id="3.40.50.200">
    <property type="entry name" value="Peptidase S8/S53 domain"/>
    <property type="match status" value="1"/>
</dbReference>
<name>A0A1X6ZLP8_9RHOB</name>
<evidence type="ECO:0000313" key="11">
    <source>
        <dbReference type="EMBL" id="SLN55212.1"/>
    </source>
</evidence>
<evidence type="ECO:0000256" key="8">
    <source>
        <dbReference type="PROSITE-ProRule" id="PRU01240"/>
    </source>
</evidence>
<evidence type="ECO:0000256" key="3">
    <source>
        <dbReference type="ARBA" id="ARBA00022729"/>
    </source>
</evidence>
<dbReference type="Pfam" id="PF01483">
    <property type="entry name" value="P_proprotein"/>
    <property type="match status" value="1"/>
</dbReference>
<evidence type="ECO:0000259" key="10">
    <source>
        <dbReference type="PROSITE" id="PS51829"/>
    </source>
</evidence>
<protein>
    <submittedName>
        <fullName evidence="11">Calcium-dependent protease</fullName>
        <ecNumber evidence="11">3.4.21.-</ecNumber>
    </submittedName>
</protein>
<feature type="active site" description="Charge relay system" evidence="7 8">
    <location>
        <position position="118"/>
    </location>
</feature>
<evidence type="ECO:0000256" key="7">
    <source>
        <dbReference type="PIRSR" id="PIRSR615500-1"/>
    </source>
</evidence>
<dbReference type="InterPro" id="IPR000209">
    <property type="entry name" value="Peptidase_S8/S53_dom"/>
</dbReference>
<dbReference type="InterPro" id="IPR023828">
    <property type="entry name" value="Peptidase_S8_Ser-AS"/>
</dbReference>
<dbReference type="Gene3D" id="2.150.10.10">
    <property type="entry name" value="Serralysin-like metalloprotease, C-terminal"/>
    <property type="match status" value="5"/>
</dbReference>
<dbReference type="SUPFAM" id="SSF52743">
    <property type="entry name" value="Subtilisin-like"/>
    <property type="match status" value="1"/>
</dbReference>
<gene>
    <name evidence="11" type="primary">prcA</name>
    <name evidence="11" type="ORF">PSM7751_02708</name>
</gene>
<evidence type="ECO:0000256" key="4">
    <source>
        <dbReference type="ARBA" id="ARBA00022801"/>
    </source>
</evidence>
<feature type="region of interest" description="Disordered" evidence="9">
    <location>
        <begin position="618"/>
        <end position="649"/>
    </location>
</feature>
<dbReference type="Gene3D" id="2.60.120.260">
    <property type="entry name" value="Galactose-binding domain-like"/>
    <property type="match status" value="1"/>
</dbReference>
<evidence type="ECO:0000256" key="6">
    <source>
        <dbReference type="ARBA" id="ARBA00022837"/>
    </source>
</evidence>
<dbReference type="InterPro" id="IPR036852">
    <property type="entry name" value="Peptidase_S8/S53_dom_sf"/>
</dbReference>
<dbReference type="SUPFAM" id="SSF49785">
    <property type="entry name" value="Galactose-binding domain-like"/>
    <property type="match status" value="1"/>
</dbReference>
<dbReference type="EC" id="3.4.21.-" evidence="11"/>
<dbReference type="PANTHER" id="PTHR42884:SF14">
    <property type="entry name" value="NEUROENDOCRINE CONVERTASE 1"/>
    <property type="match status" value="1"/>
</dbReference>
<dbReference type="GO" id="GO:0005737">
    <property type="term" value="C:cytoplasm"/>
    <property type="evidence" value="ECO:0007669"/>
    <property type="project" value="UniProtKB-ARBA"/>
</dbReference>
<dbReference type="InterPro" id="IPR022398">
    <property type="entry name" value="Peptidase_S8_His-AS"/>
</dbReference>
<dbReference type="InterPro" id="IPR015500">
    <property type="entry name" value="Peptidase_S8_subtilisin-rel"/>
</dbReference>
<evidence type="ECO:0000313" key="12">
    <source>
        <dbReference type="Proteomes" id="UP000193963"/>
    </source>
</evidence>
<keyword evidence="4 8" id="KW-0378">Hydrolase</keyword>
<feature type="domain" description="P/Homo B" evidence="10">
    <location>
        <begin position="397"/>
        <end position="525"/>
    </location>
</feature>
<dbReference type="PROSITE" id="PS51892">
    <property type="entry name" value="SUBTILASE"/>
    <property type="match status" value="1"/>
</dbReference>
<dbReference type="InterPro" id="IPR002884">
    <property type="entry name" value="P_dom"/>
</dbReference>
<evidence type="ECO:0000256" key="5">
    <source>
        <dbReference type="ARBA" id="ARBA00022825"/>
    </source>
</evidence>
<evidence type="ECO:0000256" key="9">
    <source>
        <dbReference type="SAM" id="MobiDB-lite"/>
    </source>
</evidence>
<sequence>MPLTAPSIQPQPAPPLAPKDTGPDHIGLEGSSPAAPGAPLVPPQPMPDGANPLYGAQWHFRLIGDIEEVWDDYTGVGVTVAIYDDGVEAGHPDLAANYDDGAELNLVDASPNSSSDGHGTAVAGLIGAADNAVGGVGVAHGATLVGVDYLNDAFQLGYTDYLAVLEQAARYDVINNSWGSMPAFREYTDIGEPTQQAGRERDAIETAVVEGRGGLGTIFLKAAGNYAHDSGSEAAGVYGNAHGDGLNNLHEIITVGATSSSGFVASYSNWGHSLLISAPAAAVTTDRSGGAGYSGTEYTSGFGGTSAATPVTAGVTALMLEANPELHWRDVQSILAASAAQTGSTYGSGASGYERDAWGANGATTWNGGGMSYASSYGYGMVDAHAAVRMAEVWSRMQPDTAATLTARTLQSSGTAAIRDHATSTIRLDAGADTMRIDHVYVTIDYEHSWESDLTFSLVSASGYVVPLKQLEGGSSYDGDWTFGVASLRGMTDGGSWSLRVTDTATGDEGRVNSVRLEFEGQTLDADDIYTFTDDFRALRDEEAGRAQVVESNGGTDWINAAALTGHAQISLQNSSATLRVNGAPWTEFDGRIEHMAAGDGHDTLAGNDADNQILAGRGNDILQGGSGDDTLEGGAGEDSLSGSYGDDVAHGDGGDDLITADAGFDTIYGGTGADLLNGGSNADELHGDSGDDRLIGELGLDHLYGGAGNDLLYANAENDLLYGGAGADTLNGGTQEDRLYGGIDNDRLHGEGGFDRLEGQSGDDWLDGGRQADNLFGGTGVDTLYGAQGLDRLFGGEDRDRLYGGSGDDGLFGGDGDDIMGGQDGDDRLFGGRGKDLLSGGAGNDTLYGNADFDTLLDSSGDDVYYGGFNADTFYFTSFAGQDTIADFDALNDLEEIVFQPGTSPITDYDDLRANHMEDLGGSVRIHNGGGNTILLAGVNFADLDEADFAFY</sequence>
<dbReference type="PROSITE" id="PS00137">
    <property type="entry name" value="SUBTILASE_HIS"/>
    <property type="match status" value="1"/>
</dbReference>
<reference evidence="11 12" key="1">
    <citation type="submission" date="2017-03" db="EMBL/GenBank/DDBJ databases">
        <authorList>
            <person name="Afonso C.L."/>
            <person name="Miller P.J."/>
            <person name="Scott M.A."/>
            <person name="Spackman E."/>
            <person name="Goraichik I."/>
            <person name="Dimitrov K.M."/>
            <person name="Suarez D.L."/>
            <person name="Swayne D.E."/>
        </authorList>
    </citation>
    <scope>NUCLEOTIDE SEQUENCE [LARGE SCALE GENOMIC DNA]</scope>
    <source>
        <strain evidence="11 12">CECT 7751</strain>
    </source>
</reference>
<dbReference type="GO" id="GO:0005509">
    <property type="term" value="F:calcium ion binding"/>
    <property type="evidence" value="ECO:0007669"/>
    <property type="project" value="InterPro"/>
</dbReference>
<dbReference type="PANTHER" id="PTHR42884">
    <property type="entry name" value="PROPROTEIN CONVERTASE SUBTILISIN/KEXIN-RELATED"/>
    <property type="match status" value="1"/>
</dbReference>
<dbReference type="InterPro" id="IPR034182">
    <property type="entry name" value="Kexin/furin"/>
</dbReference>
<dbReference type="AlphaFoldDB" id="A0A1X6ZLP8"/>
<keyword evidence="12" id="KW-1185">Reference proteome</keyword>
<dbReference type="Proteomes" id="UP000193963">
    <property type="component" value="Unassembled WGS sequence"/>
</dbReference>
<keyword evidence="6" id="KW-0106">Calcium</keyword>
<dbReference type="PRINTS" id="PR00313">
    <property type="entry name" value="CABNDNGRPT"/>
</dbReference>
<feature type="active site" description="Charge relay system" evidence="7 8">
    <location>
        <position position="306"/>
    </location>
</feature>
<dbReference type="EMBL" id="FWFN01000005">
    <property type="protein sequence ID" value="SLN55212.1"/>
    <property type="molecule type" value="Genomic_DNA"/>
</dbReference>
<organism evidence="11 12">
    <name type="scientific">Pseudooceanicola marinus</name>
    <dbReference type="NCBI Taxonomy" id="396013"/>
    <lineage>
        <taxon>Bacteria</taxon>
        <taxon>Pseudomonadati</taxon>
        <taxon>Pseudomonadota</taxon>
        <taxon>Alphaproteobacteria</taxon>
        <taxon>Rhodobacterales</taxon>
        <taxon>Paracoccaceae</taxon>
        <taxon>Pseudooceanicola</taxon>
    </lineage>
</organism>
<dbReference type="GO" id="GO:0004252">
    <property type="term" value="F:serine-type endopeptidase activity"/>
    <property type="evidence" value="ECO:0007669"/>
    <property type="project" value="UniProtKB-UniRule"/>
</dbReference>
<keyword evidence="5 8" id="KW-0720">Serine protease</keyword>
<dbReference type="GO" id="GO:0016020">
    <property type="term" value="C:membrane"/>
    <property type="evidence" value="ECO:0007669"/>
    <property type="project" value="TreeGrafter"/>
</dbReference>
<dbReference type="PROSITE" id="PS00330">
    <property type="entry name" value="HEMOLYSIN_CALCIUM"/>
    <property type="match status" value="4"/>
</dbReference>
<dbReference type="CDD" id="cd04059">
    <property type="entry name" value="Peptidases_S8_Protein_convertases_Kexins_Furin-like"/>
    <property type="match status" value="1"/>
</dbReference>
<dbReference type="InterPro" id="IPR018511">
    <property type="entry name" value="Hemolysin-typ_Ca-bd_CS"/>
</dbReference>
<keyword evidence="3" id="KW-0732">Signal</keyword>
<dbReference type="PRINTS" id="PR00723">
    <property type="entry name" value="SUBTILISIN"/>
</dbReference>
<evidence type="ECO:0000256" key="1">
    <source>
        <dbReference type="ARBA" id="ARBA00005325"/>
    </source>
</evidence>
<feature type="region of interest" description="Disordered" evidence="9">
    <location>
        <begin position="1"/>
        <end position="49"/>
    </location>
</feature>
<dbReference type="GO" id="GO:0012505">
    <property type="term" value="C:endomembrane system"/>
    <property type="evidence" value="ECO:0007669"/>
    <property type="project" value="UniProtKB-ARBA"/>
</dbReference>
<evidence type="ECO:0000256" key="2">
    <source>
        <dbReference type="ARBA" id="ARBA00022670"/>
    </source>
</evidence>
<dbReference type="PROSITE" id="PS51829">
    <property type="entry name" value="P_HOMO_B"/>
    <property type="match status" value="1"/>
</dbReference>
<dbReference type="SUPFAM" id="SSF51120">
    <property type="entry name" value="beta-Roll"/>
    <property type="match status" value="3"/>
</dbReference>
<dbReference type="PROSITE" id="PS00138">
    <property type="entry name" value="SUBTILASE_SER"/>
    <property type="match status" value="1"/>
</dbReference>
<comment type="similarity">
    <text evidence="1">Belongs to the peptidase S8 family. Furin subfamily.</text>
</comment>
<proteinExistence type="inferred from homology"/>
<keyword evidence="2 8" id="KW-0645">Protease</keyword>
<dbReference type="Pfam" id="PF00353">
    <property type="entry name" value="HemolysinCabind"/>
    <property type="match status" value="6"/>
</dbReference>
<dbReference type="InterPro" id="IPR011049">
    <property type="entry name" value="Serralysin-like_metalloprot_C"/>
</dbReference>
<dbReference type="RefSeq" id="WP_159457062.1">
    <property type="nucleotide sequence ID" value="NZ_FWFN01000005.1"/>
</dbReference>
<dbReference type="OrthoDB" id="9809583at2"/>